<keyword evidence="4 6" id="KW-0472">Membrane</keyword>
<evidence type="ECO:0000256" key="2">
    <source>
        <dbReference type="ARBA" id="ARBA00022692"/>
    </source>
</evidence>
<evidence type="ECO:0000256" key="1">
    <source>
        <dbReference type="ARBA" id="ARBA00004141"/>
    </source>
</evidence>
<dbReference type="PIRSF" id="PIRSF006648">
    <property type="entry name" value="DrrB"/>
    <property type="match status" value="1"/>
</dbReference>
<sequence>MKFFRDTWLVFQRQMQLMLRNPVWLIVGIIQPLFYLLLFAPLLKPALGVSSNADAYKLFVPGLLVLLAMFGSLFTGFGLIAELRAGVIERSRVTPVSRFALLVGRSLRDVVSLLFQALLIVVIAVAFGLRVNALDVTAAFGLMAVISLMLSAFSYAISLKLRSEDALAPLLNTISQPLLLTAGILLPLTFAPKWLKTVADWNPFSWAVDGVRALFDGHPGADSVWQAAVVIGGLTVLTVVWASRAFAKGVR</sequence>
<comment type="subcellular location">
    <subcellularLocation>
        <location evidence="6">Cell membrane</location>
        <topology evidence="6">Multi-pass membrane protein</topology>
    </subcellularLocation>
    <subcellularLocation>
        <location evidence="1">Membrane</location>
        <topology evidence="1">Multi-pass membrane protein</topology>
    </subcellularLocation>
</comment>
<evidence type="ECO:0000256" key="5">
    <source>
        <dbReference type="ARBA" id="ARBA00023251"/>
    </source>
</evidence>
<dbReference type="InterPro" id="IPR013525">
    <property type="entry name" value="ABC2_TM"/>
</dbReference>
<keyword evidence="2 6" id="KW-0812">Transmembrane</keyword>
<dbReference type="InterPro" id="IPR000412">
    <property type="entry name" value="ABC_2_transport"/>
</dbReference>
<feature type="transmembrane region" description="Helical" evidence="6">
    <location>
        <begin position="110"/>
        <end position="131"/>
    </location>
</feature>
<feature type="transmembrane region" description="Helical" evidence="6">
    <location>
        <begin position="21"/>
        <end position="43"/>
    </location>
</feature>
<dbReference type="PANTHER" id="PTHR43229:SF2">
    <property type="entry name" value="NODULATION PROTEIN J"/>
    <property type="match status" value="1"/>
</dbReference>
<keyword evidence="3 6" id="KW-1133">Transmembrane helix</keyword>
<keyword evidence="6" id="KW-1003">Cell membrane</keyword>
<proteinExistence type="inferred from homology"/>
<dbReference type="Pfam" id="PF01061">
    <property type="entry name" value="ABC2_membrane"/>
    <property type="match status" value="1"/>
</dbReference>
<keyword evidence="9" id="KW-1185">Reference proteome</keyword>
<evidence type="ECO:0000256" key="3">
    <source>
        <dbReference type="ARBA" id="ARBA00022989"/>
    </source>
</evidence>
<dbReference type="RefSeq" id="WP_345124382.1">
    <property type="nucleotide sequence ID" value="NZ_BAABAT010000004.1"/>
</dbReference>
<dbReference type="InterPro" id="IPR051784">
    <property type="entry name" value="Nod_factor_ABC_transporter"/>
</dbReference>
<organism evidence="8 9">
    <name type="scientific">Dactylosporangium darangshiense</name>
    <dbReference type="NCBI Taxonomy" id="579108"/>
    <lineage>
        <taxon>Bacteria</taxon>
        <taxon>Bacillati</taxon>
        <taxon>Actinomycetota</taxon>
        <taxon>Actinomycetes</taxon>
        <taxon>Micromonosporales</taxon>
        <taxon>Micromonosporaceae</taxon>
        <taxon>Dactylosporangium</taxon>
    </lineage>
</organism>
<dbReference type="EMBL" id="BAABAT010000004">
    <property type="protein sequence ID" value="GAA4247512.1"/>
    <property type="molecule type" value="Genomic_DNA"/>
</dbReference>
<evidence type="ECO:0000313" key="9">
    <source>
        <dbReference type="Proteomes" id="UP001500620"/>
    </source>
</evidence>
<dbReference type="Proteomes" id="UP001500620">
    <property type="component" value="Unassembled WGS sequence"/>
</dbReference>
<feature type="transmembrane region" description="Helical" evidence="6">
    <location>
        <begin position="224"/>
        <end position="247"/>
    </location>
</feature>
<reference evidence="9" key="1">
    <citation type="journal article" date="2019" name="Int. J. Syst. Evol. Microbiol.">
        <title>The Global Catalogue of Microorganisms (GCM) 10K type strain sequencing project: providing services to taxonomists for standard genome sequencing and annotation.</title>
        <authorList>
            <consortium name="The Broad Institute Genomics Platform"/>
            <consortium name="The Broad Institute Genome Sequencing Center for Infectious Disease"/>
            <person name="Wu L."/>
            <person name="Ma J."/>
        </authorList>
    </citation>
    <scope>NUCLEOTIDE SEQUENCE [LARGE SCALE GENOMIC DNA]</scope>
    <source>
        <strain evidence="9">JCM 17441</strain>
    </source>
</reference>
<evidence type="ECO:0000313" key="8">
    <source>
        <dbReference type="EMBL" id="GAA4247512.1"/>
    </source>
</evidence>
<name>A0ABP8D4V9_9ACTN</name>
<evidence type="ECO:0000256" key="4">
    <source>
        <dbReference type="ARBA" id="ARBA00023136"/>
    </source>
</evidence>
<feature type="domain" description="ABC transmembrane type-2" evidence="7">
    <location>
        <begin position="23"/>
        <end position="249"/>
    </location>
</feature>
<gene>
    <name evidence="8" type="ORF">GCM10022255_023690</name>
</gene>
<comment type="caution">
    <text evidence="8">The sequence shown here is derived from an EMBL/GenBank/DDBJ whole genome shotgun (WGS) entry which is preliminary data.</text>
</comment>
<evidence type="ECO:0000256" key="6">
    <source>
        <dbReference type="RuleBase" id="RU361157"/>
    </source>
</evidence>
<evidence type="ECO:0000259" key="7">
    <source>
        <dbReference type="PROSITE" id="PS51012"/>
    </source>
</evidence>
<dbReference type="PROSITE" id="PS51012">
    <property type="entry name" value="ABC_TM2"/>
    <property type="match status" value="1"/>
</dbReference>
<feature type="transmembrane region" description="Helical" evidence="6">
    <location>
        <begin position="137"/>
        <end position="157"/>
    </location>
</feature>
<protein>
    <recommendedName>
        <fullName evidence="6">Transport permease protein</fullName>
    </recommendedName>
</protein>
<dbReference type="InterPro" id="IPR047817">
    <property type="entry name" value="ABC2_TM_bact-type"/>
</dbReference>
<dbReference type="PANTHER" id="PTHR43229">
    <property type="entry name" value="NODULATION PROTEIN J"/>
    <property type="match status" value="1"/>
</dbReference>
<keyword evidence="6" id="KW-0813">Transport</keyword>
<feature type="transmembrane region" description="Helical" evidence="6">
    <location>
        <begin position="63"/>
        <end position="83"/>
    </location>
</feature>
<comment type="similarity">
    <text evidence="6">Belongs to the ABC-2 integral membrane protein family.</text>
</comment>
<accession>A0ABP8D4V9</accession>
<keyword evidence="5" id="KW-0046">Antibiotic resistance</keyword>
<comment type="caution">
    <text evidence="6">Lacks conserved residue(s) required for the propagation of feature annotation.</text>
</comment>